<sequence>MPKKKSRIEINSIRDAPFLSSKSQCLSTFREDQTFFSGRSSDSQIILFAAPSHPNN</sequence>
<protein>
    <submittedName>
        <fullName evidence="1">Uncharacterized protein</fullName>
    </submittedName>
</protein>
<evidence type="ECO:0000313" key="1">
    <source>
        <dbReference type="EMBL" id="QTA85894.1"/>
    </source>
</evidence>
<dbReference type="KEGG" id="dmm:dnm_019110"/>
<gene>
    <name evidence="1" type="ORF">dnm_019110</name>
</gene>
<accession>A0A975BHL8</accession>
<dbReference type="AlphaFoldDB" id="A0A975BHL8"/>
<organism evidence="1 2">
    <name type="scientific">Desulfonema magnum</name>
    <dbReference type="NCBI Taxonomy" id="45655"/>
    <lineage>
        <taxon>Bacteria</taxon>
        <taxon>Pseudomonadati</taxon>
        <taxon>Thermodesulfobacteriota</taxon>
        <taxon>Desulfobacteria</taxon>
        <taxon>Desulfobacterales</taxon>
        <taxon>Desulfococcaceae</taxon>
        <taxon>Desulfonema</taxon>
    </lineage>
</organism>
<evidence type="ECO:0000313" key="2">
    <source>
        <dbReference type="Proteomes" id="UP000663722"/>
    </source>
</evidence>
<proteinExistence type="predicted"/>
<name>A0A975BHL8_9BACT</name>
<dbReference type="Proteomes" id="UP000663722">
    <property type="component" value="Chromosome"/>
</dbReference>
<dbReference type="EMBL" id="CP061800">
    <property type="protein sequence ID" value="QTA85894.1"/>
    <property type="molecule type" value="Genomic_DNA"/>
</dbReference>
<keyword evidence="2" id="KW-1185">Reference proteome</keyword>
<reference evidence="1" key="1">
    <citation type="journal article" date="2021" name="Microb. Physiol.">
        <title>Proteogenomic Insights into the Physiology of Marine, Sulfate-Reducing, Filamentous Desulfonema limicola and Desulfonema magnum.</title>
        <authorList>
            <person name="Schnaars V."/>
            <person name="Wohlbrand L."/>
            <person name="Scheve S."/>
            <person name="Hinrichs C."/>
            <person name="Reinhardt R."/>
            <person name="Rabus R."/>
        </authorList>
    </citation>
    <scope>NUCLEOTIDE SEQUENCE</scope>
    <source>
        <strain evidence="1">4be13</strain>
    </source>
</reference>